<accession>A0AAW1JEY0</accession>
<proteinExistence type="predicted"/>
<dbReference type="AlphaFoldDB" id="A0AAW1JEY0"/>
<dbReference type="InterPro" id="IPR029052">
    <property type="entry name" value="Metallo-depent_PP-like"/>
</dbReference>
<evidence type="ECO:0000256" key="2">
    <source>
        <dbReference type="ARBA" id="ARBA00023180"/>
    </source>
</evidence>
<name>A0AAW1JEY0_POPJA</name>
<keyword evidence="1" id="KW-0378">Hydrolase</keyword>
<dbReference type="Proteomes" id="UP001458880">
    <property type="component" value="Unassembled WGS sequence"/>
</dbReference>
<dbReference type="Pfam" id="PF19272">
    <property type="entry name" value="ASMase_C"/>
    <property type="match status" value="1"/>
</dbReference>
<dbReference type="SUPFAM" id="SSF56300">
    <property type="entry name" value="Metallo-dependent phosphatases"/>
    <property type="match status" value="1"/>
</dbReference>
<keyword evidence="2" id="KW-0325">Glycoprotein</keyword>
<organism evidence="4 5">
    <name type="scientific">Popillia japonica</name>
    <name type="common">Japanese beetle</name>
    <dbReference type="NCBI Taxonomy" id="7064"/>
    <lineage>
        <taxon>Eukaryota</taxon>
        <taxon>Metazoa</taxon>
        <taxon>Ecdysozoa</taxon>
        <taxon>Arthropoda</taxon>
        <taxon>Hexapoda</taxon>
        <taxon>Insecta</taxon>
        <taxon>Pterygota</taxon>
        <taxon>Neoptera</taxon>
        <taxon>Endopterygota</taxon>
        <taxon>Coleoptera</taxon>
        <taxon>Polyphaga</taxon>
        <taxon>Scarabaeiformia</taxon>
        <taxon>Scarabaeidae</taxon>
        <taxon>Rutelinae</taxon>
        <taxon>Popillia</taxon>
    </lineage>
</organism>
<gene>
    <name evidence="4" type="ORF">QE152_g30261</name>
</gene>
<protein>
    <submittedName>
        <fullName evidence="4">Acid sphingomyelin phosphodiesterase C-terminal region</fullName>
    </submittedName>
</protein>
<feature type="domain" description="Sphingomyelin phosphodiesterase C-terminal" evidence="3">
    <location>
        <begin position="110"/>
        <end position="252"/>
    </location>
</feature>
<sequence>MVVIKQSIDQWEFAFVYIVGHIPPGSDERQRGNIKFSFILFQVYIVGHIPPGSDERQRGNINHKTLNYDDYHNKKYLELVQRYSSVIVGQFFGHLHSDSFRVIYNKRGRPVSWAMLAPAVTPRQTPDGSNNPGLRLYRFNKNTGHILDYTQYYLDLPTANLNSKSEPEWVVEYNFTSYYGISNITPLALHNLADKLTLANDQSTFAKYFRANSVKMYNNPQGNCDANCAHTHYCAITRVDYEEHEQCLKTAASALASSSTAAAENVRRRSDLYILMLTLIAITTYRVR</sequence>
<evidence type="ECO:0000259" key="3">
    <source>
        <dbReference type="Pfam" id="PF19272"/>
    </source>
</evidence>
<dbReference type="InterPro" id="IPR045473">
    <property type="entry name" value="ASM_C"/>
</dbReference>
<dbReference type="GO" id="GO:0008081">
    <property type="term" value="F:phosphoric diester hydrolase activity"/>
    <property type="evidence" value="ECO:0007669"/>
    <property type="project" value="TreeGrafter"/>
</dbReference>
<comment type="caution">
    <text evidence="4">The sequence shown here is derived from an EMBL/GenBank/DDBJ whole genome shotgun (WGS) entry which is preliminary data.</text>
</comment>
<reference evidence="4 5" key="2">
    <citation type="journal article" date="2024" name="BMC Genomics">
        <title>De novo assembly and annotation of Popillia japonica's genome with initial clues to its potential as an invasive pest.</title>
        <authorList>
            <person name="Cucini C."/>
            <person name="Boschi S."/>
            <person name="Funari R."/>
            <person name="Cardaioli E."/>
            <person name="Iannotti N."/>
            <person name="Marturano G."/>
            <person name="Paoli F."/>
            <person name="Bruttini M."/>
            <person name="Carapelli A."/>
            <person name="Frati F."/>
            <person name="Nardi F."/>
        </authorList>
    </citation>
    <scope>NUCLEOTIDE SEQUENCE [LARGE SCALE GENOMIC DNA]</scope>
    <source>
        <strain evidence="4">DMR45628</strain>
    </source>
</reference>
<dbReference type="GO" id="GO:0005615">
    <property type="term" value="C:extracellular space"/>
    <property type="evidence" value="ECO:0007669"/>
    <property type="project" value="TreeGrafter"/>
</dbReference>
<dbReference type="PANTHER" id="PTHR10340">
    <property type="entry name" value="SPHINGOMYELIN PHOSPHODIESTERASE"/>
    <property type="match status" value="1"/>
</dbReference>
<dbReference type="PANTHER" id="PTHR10340:SF57">
    <property type="entry name" value="METALLOPHOS DOMAIN-CONTAINING PROTEIN"/>
    <property type="match status" value="1"/>
</dbReference>
<keyword evidence="5" id="KW-1185">Reference proteome</keyword>
<evidence type="ECO:0000313" key="5">
    <source>
        <dbReference type="Proteomes" id="UP001458880"/>
    </source>
</evidence>
<dbReference type="EMBL" id="JASPKY010000403">
    <property type="protein sequence ID" value="KAK9701968.1"/>
    <property type="molecule type" value="Genomic_DNA"/>
</dbReference>
<evidence type="ECO:0000313" key="4">
    <source>
        <dbReference type="EMBL" id="KAK9701968.1"/>
    </source>
</evidence>
<reference evidence="4" key="1">
    <citation type="submission" date="2023-05" db="EMBL/GenBank/DDBJ databases">
        <authorList>
            <person name="Nardi F."/>
            <person name="Carapelli A."/>
            <person name="Cucini C."/>
        </authorList>
    </citation>
    <scope>NUCLEOTIDE SEQUENCE</scope>
    <source>
        <strain evidence="4">DMR45628</strain>
        <tissue evidence="4">Testes</tissue>
    </source>
</reference>
<dbReference type="EMBL" id="JASPKY010000403">
    <property type="protein sequence ID" value="KAK9701967.1"/>
    <property type="molecule type" value="Genomic_DNA"/>
</dbReference>
<evidence type="ECO:0000256" key="1">
    <source>
        <dbReference type="ARBA" id="ARBA00022801"/>
    </source>
</evidence>